<protein>
    <recommendedName>
        <fullName evidence="4 11">MICOS complex subunit MIC12</fullName>
    </recommendedName>
    <alternativeName>
        <fullName evidence="10 11">Altered inheritance of mitochondria protein 5, mitochondrial</fullName>
    </alternativeName>
    <alternativeName>
        <fullName evidence="9 11">Found in mitochondrial proteome protein 51</fullName>
    </alternativeName>
</protein>
<gene>
    <name evidence="12" type="primary">MPUL0F02290</name>
    <name evidence="12" type="ORF">METSCH_F02290</name>
</gene>
<keyword evidence="8" id="KW-0472">Membrane</keyword>
<evidence type="ECO:0000313" key="12">
    <source>
        <dbReference type="EMBL" id="QBM90645.1"/>
    </source>
</evidence>
<dbReference type="GO" id="GO:0061617">
    <property type="term" value="C:MICOS complex"/>
    <property type="evidence" value="ECO:0007669"/>
    <property type="project" value="UniProtKB-UniRule"/>
</dbReference>
<evidence type="ECO:0000256" key="10">
    <source>
        <dbReference type="ARBA" id="ARBA00032985"/>
    </source>
</evidence>
<evidence type="ECO:0000256" key="11">
    <source>
        <dbReference type="RuleBase" id="RU363010"/>
    </source>
</evidence>
<dbReference type="EMBL" id="CP034461">
    <property type="protein sequence ID" value="QBM90645.1"/>
    <property type="molecule type" value="Genomic_DNA"/>
</dbReference>
<evidence type="ECO:0000256" key="3">
    <source>
        <dbReference type="ARBA" id="ARBA00009188"/>
    </source>
</evidence>
<evidence type="ECO:0000256" key="5">
    <source>
        <dbReference type="ARBA" id="ARBA00022692"/>
    </source>
</evidence>
<keyword evidence="11" id="KW-0999">Mitochondrion inner membrane</keyword>
<organism evidence="12 13">
    <name type="scientific">Metschnikowia aff. pulcherrima</name>
    <dbReference type="NCBI Taxonomy" id="2163413"/>
    <lineage>
        <taxon>Eukaryota</taxon>
        <taxon>Fungi</taxon>
        <taxon>Dikarya</taxon>
        <taxon>Ascomycota</taxon>
        <taxon>Saccharomycotina</taxon>
        <taxon>Pichiomycetes</taxon>
        <taxon>Metschnikowiaceae</taxon>
        <taxon>Metschnikowia</taxon>
    </lineage>
</organism>
<comment type="subcellular location">
    <subcellularLocation>
        <location evidence="2">Membrane</location>
    </subcellularLocation>
    <subcellularLocation>
        <location evidence="11">Mitochondrion inner membrane</location>
        <topology evidence="11">Single-pass membrane protein</topology>
    </subcellularLocation>
</comment>
<keyword evidence="13" id="KW-1185">Reference proteome</keyword>
<evidence type="ECO:0000256" key="9">
    <source>
        <dbReference type="ARBA" id="ARBA00032159"/>
    </source>
</evidence>
<keyword evidence="7 11" id="KW-0496">Mitochondrion</keyword>
<evidence type="ECO:0000313" key="13">
    <source>
        <dbReference type="Proteomes" id="UP000292447"/>
    </source>
</evidence>
<dbReference type="GO" id="GO:0042407">
    <property type="term" value="P:cristae formation"/>
    <property type="evidence" value="ECO:0007669"/>
    <property type="project" value="InterPro"/>
</dbReference>
<proteinExistence type="inferred from homology"/>
<evidence type="ECO:0000256" key="4">
    <source>
        <dbReference type="ARBA" id="ARBA00018170"/>
    </source>
</evidence>
<evidence type="ECO:0000256" key="6">
    <source>
        <dbReference type="ARBA" id="ARBA00022989"/>
    </source>
</evidence>
<keyword evidence="5" id="KW-0812">Transmembrane</keyword>
<keyword evidence="6" id="KW-1133">Transmembrane helix</keyword>
<comment type="similarity">
    <text evidence="3 11">Belongs to the MICOS complex subunit Mic12 family.</text>
</comment>
<comment type="function">
    <text evidence="1 11">Component of the MICOS complex, a large protein complex of the mitochondrial inner membrane that plays crucial roles in the maintenance of crista junctions, inner membrane architecture, and formation of contact sites to the outer membrane.</text>
</comment>
<reference evidence="13" key="1">
    <citation type="submission" date="2019-03" db="EMBL/GenBank/DDBJ databases">
        <title>Snf2 controls pulcherriminic acid biosynthesis and connects pigmentation and antifungal activity of the yeast Metschnikowia pulcherrima.</title>
        <authorList>
            <person name="Gore-Lloyd D."/>
            <person name="Sumann I."/>
            <person name="Brachmann A.O."/>
            <person name="Schneeberger K."/>
            <person name="Ortiz-Merino R.A."/>
            <person name="Moreno-Beltran M."/>
            <person name="Schlaefli M."/>
            <person name="Kirner P."/>
            <person name="Santos Kron A."/>
            <person name="Wolfe K.H."/>
            <person name="Piel J."/>
            <person name="Ahrens C.H."/>
            <person name="Henk D."/>
            <person name="Freimoser F.M."/>
        </authorList>
    </citation>
    <scope>NUCLEOTIDE SEQUENCE [LARGE SCALE GENOMIC DNA]</scope>
    <source>
        <strain evidence="13">APC 1.2</strain>
    </source>
</reference>
<dbReference type="Pfam" id="PF17050">
    <property type="entry name" value="AIM5"/>
    <property type="match status" value="1"/>
</dbReference>
<dbReference type="GO" id="GO:0044284">
    <property type="term" value="C:mitochondrial crista junction"/>
    <property type="evidence" value="ECO:0007669"/>
    <property type="project" value="InterPro"/>
</dbReference>
<evidence type="ECO:0000256" key="2">
    <source>
        <dbReference type="ARBA" id="ARBA00004370"/>
    </source>
</evidence>
<evidence type="ECO:0000256" key="1">
    <source>
        <dbReference type="ARBA" id="ARBA00002689"/>
    </source>
</evidence>
<sequence length="122" mass="13912">MGNRINGFLGGVVLTGFITVSTSAAIKRYEGINSAQIRHCDDFINNRILSDKYLRDHSEPANKRIFLTHRPSMMETCKDIWNEEIIKMINNIYSINWHKLGLEADKKLGKVAEKVMQGSSEK</sequence>
<comment type="subunit">
    <text evidence="11">Component of the mitochondrial contact site and cristae organizing system (MICOS) complex.</text>
</comment>
<name>A0A4P6XUU6_9ASCO</name>
<dbReference type="InterPro" id="IPR031463">
    <property type="entry name" value="Mic12"/>
</dbReference>
<dbReference type="Proteomes" id="UP000292447">
    <property type="component" value="Chromosome VI"/>
</dbReference>
<dbReference type="AlphaFoldDB" id="A0A4P6XUU6"/>
<evidence type="ECO:0000256" key="7">
    <source>
        <dbReference type="ARBA" id="ARBA00023128"/>
    </source>
</evidence>
<evidence type="ECO:0000256" key="8">
    <source>
        <dbReference type="ARBA" id="ARBA00023136"/>
    </source>
</evidence>
<accession>A0A4P6XUU6</accession>